<evidence type="ECO:0000313" key="4">
    <source>
        <dbReference type="Proteomes" id="UP000008827"/>
    </source>
</evidence>
<dbReference type="HOGENOM" id="CLU_3110259_0_0_1"/>
<gene>
    <name evidence="2" type="ORF">GLYMA_13G349400</name>
</gene>
<dbReference type="PaxDb" id="3847-GLYMA13G42540.1"/>
<accession>K7M3M9</accession>
<keyword evidence="1" id="KW-0472">Membrane</keyword>
<evidence type="ECO:0000256" key="1">
    <source>
        <dbReference type="SAM" id="Phobius"/>
    </source>
</evidence>
<keyword evidence="1" id="KW-1133">Transmembrane helix</keyword>
<dbReference type="AlphaFoldDB" id="K7M3M9"/>
<evidence type="ECO:0000313" key="2">
    <source>
        <dbReference type="EMBL" id="KRH23305.1"/>
    </source>
</evidence>
<sequence length="51" mass="5839">MTDPKQRCKTEAKVNPAAHTLVVNASVSVILLPLFSCCRLLWLYLSWQFVF</sequence>
<reference evidence="2" key="3">
    <citation type="submission" date="2018-07" db="EMBL/GenBank/DDBJ databases">
        <title>WGS assembly of Glycine max.</title>
        <authorList>
            <person name="Schmutz J."/>
            <person name="Cannon S."/>
            <person name="Schlueter J."/>
            <person name="Ma J."/>
            <person name="Mitros T."/>
            <person name="Nelson W."/>
            <person name="Hyten D."/>
            <person name="Song Q."/>
            <person name="Thelen J."/>
            <person name="Cheng J."/>
            <person name="Xu D."/>
            <person name="Hellsten U."/>
            <person name="May G."/>
            <person name="Yu Y."/>
            <person name="Sakurai T."/>
            <person name="Umezawa T."/>
            <person name="Bhattacharyya M."/>
            <person name="Sandhu D."/>
            <person name="Valliyodan B."/>
            <person name="Lindquist E."/>
            <person name="Peto M."/>
            <person name="Grant D."/>
            <person name="Shu S."/>
            <person name="Goodstein D."/>
            <person name="Barry K."/>
            <person name="Futrell-Griggs M."/>
            <person name="Abernathy B."/>
            <person name="Du J."/>
            <person name="Tian Z."/>
            <person name="Zhu L."/>
            <person name="Gill N."/>
            <person name="Joshi T."/>
            <person name="Libault M."/>
            <person name="Sethuraman A."/>
            <person name="Zhang X."/>
            <person name="Shinozaki K."/>
            <person name="Nguyen H."/>
            <person name="Wing R."/>
            <person name="Cregan P."/>
            <person name="Specht J."/>
            <person name="Grimwood J."/>
            <person name="Rokhsar D."/>
            <person name="Stacey G."/>
            <person name="Shoemaker R."/>
            <person name="Jackson S."/>
        </authorList>
    </citation>
    <scope>NUCLEOTIDE SEQUENCE</scope>
    <source>
        <tissue evidence="2">Callus</tissue>
    </source>
</reference>
<feature type="transmembrane region" description="Helical" evidence="1">
    <location>
        <begin position="21"/>
        <end position="45"/>
    </location>
</feature>
<reference evidence="2 3" key="1">
    <citation type="journal article" date="2010" name="Nature">
        <title>Genome sequence of the palaeopolyploid soybean.</title>
        <authorList>
            <person name="Schmutz J."/>
            <person name="Cannon S.B."/>
            <person name="Schlueter J."/>
            <person name="Ma J."/>
            <person name="Mitros T."/>
            <person name="Nelson W."/>
            <person name="Hyten D.L."/>
            <person name="Song Q."/>
            <person name="Thelen J.J."/>
            <person name="Cheng J."/>
            <person name="Xu D."/>
            <person name="Hellsten U."/>
            <person name="May G.D."/>
            <person name="Yu Y."/>
            <person name="Sakurai T."/>
            <person name="Umezawa T."/>
            <person name="Bhattacharyya M.K."/>
            <person name="Sandhu D."/>
            <person name="Valliyodan B."/>
            <person name="Lindquist E."/>
            <person name="Peto M."/>
            <person name="Grant D."/>
            <person name="Shu S."/>
            <person name="Goodstein D."/>
            <person name="Barry K."/>
            <person name="Futrell-Griggs M."/>
            <person name="Abernathy B."/>
            <person name="Du J."/>
            <person name="Tian Z."/>
            <person name="Zhu L."/>
            <person name="Gill N."/>
            <person name="Joshi T."/>
            <person name="Libault M."/>
            <person name="Sethuraman A."/>
            <person name="Zhang X.-C."/>
            <person name="Shinozaki K."/>
            <person name="Nguyen H.T."/>
            <person name="Wing R.A."/>
            <person name="Cregan P."/>
            <person name="Specht J."/>
            <person name="Grimwood J."/>
            <person name="Rokhsar D."/>
            <person name="Stacey G."/>
            <person name="Shoemaker R.C."/>
            <person name="Jackson S.A."/>
        </authorList>
    </citation>
    <scope>NUCLEOTIDE SEQUENCE [LARGE SCALE GENOMIC DNA]</scope>
    <source>
        <strain evidence="3">cv. Williams 82</strain>
        <tissue evidence="2">Callus</tissue>
    </source>
</reference>
<organism evidence="2">
    <name type="scientific">Glycine max</name>
    <name type="common">Soybean</name>
    <name type="synonym">Glycine hispida</name>
    <dbReference type="NCBI Taxonomy" id="3847"/>
    <lineage>
        <taxon>Eukaryota</taxon>
        <taxon>Viridiplantae</taxon>
        <taxon>Streptophyta</taxon>
        <taxon>Embryophyta</taxon>
        <taxon>Tracheophyta</taxon>
        <taxon>Spermatophyta</taxon>
        <taxon>Magnoliopsida</taxon>
        <taxon>eudicotyledons</taxon>
        <taxon>Gunneridae</taxon>
        <taxon>Pentapetalae</taxon>
        <taxon>rosids</taxon>
        <taxon>fabids</taxon>
        <taxon>Fabales</taxon>
        <taxon>Fabaceae</taxon>
        <taxon>Papilionoideae</taxon>
        <taxon>50 kb inversion clade</taxon>
        <taxon>NPAAA clade</taxon>
        <taxon>indigoferoid/millettioid clade</taxon>
        <taxon>Phaseoleae</taxon>
        <taxon>Glycine</taxon>
        <taxon>Glycine subgen. Soja</taxon>
    </lineage>
</organism>
<reference evidence="3" key="2">
    <citation type="submission" date="2018-02" db="UniProtKB">
        <authorList>
            <consortium name="EnsemblPlants"/>
        </authorList>
    </citation>
    <scope>IDENTIFICATION</scope>
    <source>
        <strain evidence="3">Williams 82</strain>
    </source>
</reference>
<dbReference type="InParanoid" id="K7M3M9"/>
<protein>
    <submittedName>
        <fullName evidence="2 3">Uncharacterized protein</fullName>
    </submittedName>
</protein>
<name>K7M3M9_SOYBN</name>
<dbReference type="EnsemblPlants" id="KRH23305">
    <property type="protein sequence ID" value="KRH23305"/>
    <property type="gene ID" value="GLYMA_13G349400"/>
</dbReference>
<evidence type="ECO:0000313" key="3">
    <source>
        <dbReference type="EnsemblPlants" id="KRH23305"/>
    </source>
</evidence>
<dbReference type="Gramene" id="KRH23305">
    <property type="protein sequence ID" value="KRH23305"/>
    <property type="gene ID" value="GLYMA_13G349400"/>
</dbReference>
<proteinExistence type="predicted"/>
<dbReference type="EMBL" id="CM000846">
    <property type="protein sequence ID" value="KRH23305.1"/>
    <property type="molecule type" value="Genomic_DNA"/>
</dbReference>
<keyword evidence="4" id="KW-1185">Reference proteome</keyword>
<keyword evidence="1" id="KW-0812">Transmembrane</keyword>
<dbReference type="Proteomes" id="UP000008827">
    <property type="component" value="Chromosome 13"/>
</dbReference>